<protein>
    <submittedName>
        <fullName evidence="6">Uncharacterized protein</fullName>
    </submittedName>
</protein>
<feature type="domain" description="DUF6079" evidence="3">
    <location>
        <begin position="409"/>
        <end position="537"/>
    </location>
</feature>
<evidence type="ECO:0000313" key="7">
    <source>
        <dbReference type="Proteomes" id="UP000537131"/>
    </source>
</evidence>
<comment type="caution">
    <text evidence="6">The sequence shown here is derived from an EMBL/GenBank/DDBJ whole genome shotgun (WGS) entry which is preliminary data.</text>
</comment>
<organism evidence="6 7">
    <name type="scientific">Clostridium muellerianum</name>
    <dbReference type="NCBI Taxonomy" id="2716538"/>
    <lineage>
        <taxon>Bacteria</taxon>
        <taxon>Bacillati</taxon>
        <taxon>Bacillota</taxon>
        <taxon>Clostridia</taxon>
        <taxon>Eubacteriales</taxon>
        <taxon>Clostridiaceae</taxon>
        <taxon>Clostridium</taxon>
    </lineage>
</organism>
<dbReference type="InterPro" id="IPR058572">
    <property type="entry name" value="DUF6079_4th"/>
</dbReference>
<dbReference type="InterPro" id="IPR058571">
    <property type="entry name" value="DUF6079_3rd"/>
</dbReference>
<accession>A0A7Y0EGJ2</accession>
<dbReference type="InterPro" id="IPR058574">
    <property type="entry name" value="DUF6079_6th"/>
</dbReference>
<dbReference type="EMBL" id="JABBNI010000017">
    <property type="protein sequence ID" value="NMM63086.1"/>
    <property type="molecule type" value="Genomic_DNA"/>
</dbReference>
<feature type="domain" description="DUF6079" evidence="1">
    <location>
        <begin position="1"/>
        <end position="189"/>
    </location>
</feature>
<name>A0A7Y0EGJ2_9CLOT</name>
<dbReference type="InterPro" id="IPR058569">
    <property type="entry name" value="DUF6079_2nd"/>
</dbReference>
<evidence type="ECO:0000259" key="3">
    <source>
        <dbReference type="Pfam" id="PF26385"/>
    </source>
</evidence>
<evidence type="ECO:0000259" key="4">
    <source>
        <dbReference type="Pfam" id="PF26387"/>
    </source>
</evidence>
<evidence type="ECO:0000259" key="1">
    <source>
        <dbReference type="Pfam" id="PF26383"/>
    </source>
</evidence>
<proteinExistence type="predicted"/>
<evidence type="ECO:0000259" key="5">
    <source>
        <dbReference type="Pfam" id="PF26388"/>
    </source>
</evidence>
<dbReference type="AlphaFoldDB" id="A0A7Y0EGJ2"/>
<dbReference type="Pfam" id="PF26388">
    <property type="entry name" value="DUF6079_6th"/>
    <property type="match status" value="1"/>
</dbReference>
<dbReference type="Pfam" id="PF26383">
    <property type="entry name" value="DUF6079_2nd"/>
    <property type="match status" value="1"/>
</dbReference>
<dbReference type="Pfam" id="PF26385">
    <property type="entry name" value="DUF6079_4th"/>
    <property type="match status" value="1"/>
</dbReference>
<dbReference type="Proteomes" id="UP000537131">
    <property type="component" value="Unassembled WGS sequence"/>
</dbReference>
<feature type="domain" description="DUF6079" evidence="2">
    <location>
        <begin position="193"/>
        <end position="392"/>
    </location>
</feature>
<dbReference type="Pfam" id="PF26387">
    <property type="entry name" value="DUF6079_5th"/>
    <property type="match status" value="1"/>
</dbReference>
<reference evidence="6 7" key="1">
    <citation type="submission" date="2020-04" db="EMBL/GenBank/DDBJ databases">
        <authorList>
            <person name="Doyle D.A."/>
        </authorList>
    </citation>
    <scope>NUCLEOTIDE SEQUENCE [LARGE SCALE GENOMIC DNA]</scope>
    <source>
        <strain evidence="6 7">P21</strain>
    </source>
</reference>
<sequence>MSERLEDYVELFPIHPAYIDVFNKIYIIENRHILKNISEIIKNILDNEVTDEAPGVISFDSYWIFIKENFGYRTDANIKEVVEKSSQLEDIVNRSFPKKLYKPLAIQIIYALSVHRLTTGDISIRSGLTSENLRDDLCLYLNGMPELDSEFLQSVVQQVLKDTMTTVSGQFIEHNAENGQYYLDLKKDIDYDEKITQKASILDDSSLNRYFFDVAYYCLDWDQTEHVANFKIYEHTLNWESHNIFRRGYLFMGTPEARPTAQPPEDYYMYILPPYGNELFNDEKKEDEVFFAFKQNEEFKNDLKLYAAALSMKELAEEKNKETYQNKANIYKKRLTKYLSENKNTCFEVSYKGIKRQLIEVLKGKYNKDFAFKETIDAAASICLDNYFSSKYPDMPIFKTKITLKNQADTIRAGIDHFAGRTNQQSKALLESFNLLDGEKININKSKYAAYYINQLSKLSPKGVINFNDIYGENFNEYLDKHFSISYALMPIVFVALVHSGNAVIALKNGTTLTASNLDILPKTGALDLYEFKYISKPKDIALRELVRLFEILDIPRGLINNPAEREKGLEELIKKTSALATKAVQSSTKLNGEFELWGEPLIGEHILSDYKQSIKRVVDEFGNFGNRYNTVAKLNNFGMSMEQVEQIGKDIESVEIVIEYDKFKNTCISNVGYIMNLELMELGADFKSKIETAKSKFREVRDSINDDQNGEGAAVTVNNELSILKETYIDIYFAEHQKKRLGVKDGQRKGEIISSVKLTNLKRLKTINILSTAKLTDIETALANLKVCYELTPVMLKSSHICPKCGFKIGESSISISGQLDSIEEKIENLMTDWTNTLLNTISDPLVLAQKDYLSSEQKKIIDTFLKGKELPKTIDNFFIGSINALLQGFEPVVIQSEELMHKIDEIGPCDVDTFKDKLMDIISVYTKGKDKEKLRIVVKR</sequence>
<keyword evidence="7" id="KW-1185">Reference proteome</keyword>
<evidence type="ECO:0000313" key="6">
    <source>
        <dbReference type="EMBL" id="NMM63086.1"/>
    </source>
</evidence>
<gene>
    <name evidence="6" type="ORF">HBE96_10315</name>
</gene>
<feature type="domain" description="DUF6079" evidence="4">
    <location>
        <begin position="543"/>
        <end position="737"/>
    </location>
</feature>
<reference evidence="6 7" key="2">
    <citation type="submission" date="2020-06" db="EMBL/GenBank/DDBJ databases">
        <title>Complete Genome Sequence of Clostridium muelleri sp. nov. P21T, an Acid-Alcohol Producing Acetogen Isolated from Old Hay.</title>
        <authorList>
            <person name="Duncan K.E."/>
            <person name="Tanner R.S."/>
        </authorList>
    </citation>
    <scope>NUCLEOTIDE SEQUENCE [LARGE SCALE GENOMIC DNA]</scope>
    <source>
        <strain evidence="6 7">P21</strain>
    </source>
</reference>
<dbReference type="Pfam" id="PF26384">
    <property type="entry name" value="DUF6079_3rd"/>
    <property type="match status" value="1"/>
</dbReference>
<dbReference type="InterPro" id="IPR058573">
    <property type="entry name" value="DUF6079_5th"/>
</dbReference>
<feature type="domain" description="DUF6079" evidence="5">
    <location>
        <begin position="746"/>
        <end position="833"/>
    </location>
</feature>
<evidence type="ECO:0000259" key="2">
    <source>
        <dbReference type="Pfam" id="PF26384"/>
    </source>
</evidence>